<keyword evidence="3" id="KW-1185">Reference proteome</keyword>
<sequence>MQSSTSFTESALLVLLTILSLALSCWLARYPRKTSVGITLGVVLGVFLTNLAAGIVAFLGDVLPFGQIDFWLASSLAGVLP</sequence>
<feature type="transmembrane region" description="Helical" evidence="1">
    <location>
        <begin position="37"/>
        <end position="59"/>
    </location>
</feature>
<reference evidence="3" key="1">
    <citation type="submission" date="2016-01" db="EMBL/GenBank/DDBJ databases">
        <authorList>
            <person name="Regsiter A."/>
            <person name="william w."/>
        </authorList>
    </citation>
    <scope>NUCLEOTIDE SEQUENCE [LARGE SCALE GENOMIC DNA]</scope>
    <source>
        <strain evidence="3">CFBP 6623</strain>
    </source>
</reference>
<proteinExistence type="predicted"/>
<dbReference type="AlphaFoldDB" id="A0A1S7P2S9"/>
<dbReference type="Proteomes" id="UP000191988">
    <property type="component" value="Unassembled WGS sequence"/>
</dbReference>
<protein>
    <submittedName>
        <fullName evidence="2">Uncharacterized protein</fullName>
    </submittedName>
</protein>
<organism evidence="2 3">
    <name type="scientific">Agrobacterium tomkonis CFBP 6623</name>
    <dbReference type="NCBI Taxonomy" id="1183432"/>
    <lineage>
        <taxon>Bacteria</taxon>
        <taxon>Pseudomonadati</taxon>
        <taxon>Pseudomonadota</taxon>
        <taxon>Alphaproteobacteria</taxon>
        <taxon>Hyphomicrobiales</taxon>
        <taxon>Rhizobiaceae</taxon>
        <taxon>Rhizobium/Agrobacterium group</taxon>
        <taxon>Agrobacterium</taxon>
        <taxon>Agrobacterium tumefaciens complex</taxon>
    </lineage>
</organism>
<accession>A0A1S7P2S9</accession>
<keyword evidence="1" id="KW-0472">Membrane</keyword>
<gene>
    <name evidence="2" type="ORF">AGR3A_Cc20016</name>
</gene>
<evidence type="ECO:0000313" key="3">
    <source>
        <dbReference type="Proteomes" id="UP000191988"/>
    </source>
</evidence>
<evidence type="ECO:0000256" key="1">
    <source>
        <dbReference type="SAM" id="Phobius"/>
    </source>
</evidence>
<keyword evidence="1" id="KW-0812">Transmembrane</keyword>
<name>A0A1S7P2S9_9HYPH</name>
<dbReference type="EMBL" id="FBWK01000012">
    <property type="protein sequence ID" value="CUX15137.1"/>
    <property type="molecule type" value="Genomic_DNA"/>
</dbReference>
<evidence type="ECO:0000313" key="2">
    <source>
        <dbReference type="EMBL" id="CUX15137.1"/>
    </source>
</evidence>
<keyword evidence="1" id="KW-1133">Transmembrane helix</keyword>